<evidence type="ECO:0000313" key="27">
    <source>
        <dbReference type="Proteomes" id="UP000266673"/>
    </source>
</evidence>
<dbReference type="CDD" id="cd00534">
    <property type="entry name" value="DHNA_DHNTPE"/>
    <property type="match status" value="2"/>
</dbReference>
<evidence type="ECO:0000259" key="25">
    <source>
        <dbReference type="PROSITE" id="PS50972"/>
    </source>
</evidence>
<dbReference type="GO" id="GO:0004156">
    <property type="term" value="F:dihydropteroate synthase activity"/>
    <property type="evidence" value="ECO:0007669"/>
    <property type="project" value="UniProtKB-EC"/>
</dbReference>
<dbReference type="InterPro" id="IPR000489">
    <property type="entry name" value="Pterin-binding_dom"/>
</dbReference>
<evidence type="ECO:0000256" key="18">
    <source>
        <dbReference type="ARBA" id="ARBA00022842"/>
    </source>
</evidence>
<dbReference type="Gene3D" id="3.30.70.560">
    <property type="entry name" value="7,8-Dihydro-6-hydroxymethylpterin-pyrophosphokinase HPPK"/>
    <property type="match status" value="1"/>
</dbReference>
<evidence type="ECO:0000256" key="16">
    <source>
        <dbReference type="ARBA" id="ARBA00022777"/>
    </source>
</evidence>
<dbReference type="PROSITE" id="PS50972">
    <property type="entry name" value="PTERIN_BINDING"/>
    <property type="match status" value="1"/>
</dbReference>
<dbReference type="Pfam" id="PF01288">
    <property type="entry name" value="HPPK"/>
    <property type="match status" value="1"/>
</dbReference>
<comment type="pathway">
    <text evidence="5">Cofactor biosynthesis; tetrahydrofolate biosynthesis; 7,8-dihydrofolate from 2-amino-4-hydroxy-6-hydroxymethyl-7,8-dihydropteridine diphosphate and 4-aminobenzoate: step 1/2.</text>
</comment>
<dbReference type="InterPro" id="IPR043133">
    <property type="entry name" value="GTP-CH-I_C/QueF"/>
</dbReference>
<keyword evidence="27" id="KW-1185">Reference proteome</keyword>
<dbReference type="CDD" id="cd00739">
    <property type="entry name" value="DHPS"/>
    <property type="match status" value="1"/>
</dbReference>
<comment type="similarity">
    <text evidence="8">In the N-terminal section; belongs to the DHNA family.</text>
</comment>
<dbReference type="GO" id="GO:0004150">
    <property type="term" value="F:dihydroneopterin aldolase activity"/>
    <property type="evidence" value="ECO:0007669"/>
    <property type="project" value="UniProtKB-EC"/>
</dbReference>
<dbReference type="EC" id="4.1.2.25" evidence="11"/>
<dbReference type="EMBL" id="QKWP01000371">
    <property type="protein sequence ID" value="RIB21233.1"/>
    <property type="molecule type" value="Genomic_DNA"/>
</dbReference>
<dbReference type="SUPFAM" id="SSF55620">
    <property type="entry name" value="Tetrahydrobiopterin biosynthesis enzymes-like"/>
    <property type="match status" value="2"/>
</dbReference>
<gene>
    <name evidence="26" type="ORF">C2G38_1999298</name>
</gene>
<dbReference type="GO" id="GO:0046872">
    <property type="term" value="F:metal ion binding"/>
    <property type="evidence" value="ECO:0007669"/>
    <property type="project" value="UniProtKB-KW"/>
</dbReference>
<evidence type="ECO:0000256" key="23">
    <source>
        <dbReference type="ARBA" id="ARBA00067568"/>
    </source>
</evidence>
<dbReference type="GO" id="GO:0046656">
    <property type="term" value="P:folic acid biosynthetic process"/>
    <property type="evidence" value="ECO:0007669"/>
    <property type="project" value="UniProtKB-KW"/>
</dbReference>
<evidence type="ECO:0000256" key="13">
    <source>
        <dbReference type="ARBA" id="ARBA00022679"/>
    </source>
</evidence>
<evidence type="ECO:0000256" key="15">
    <source>
        <dbReference type="ARBA" id="ARBA00022741"/>
    </source>
</evidence>
<evidence type="ECO:0000256" key="2">
    <source>
        <dbReference type="ARBA" id="ARBA00000198"/>
    </source>
</evidence>
<dbReference type="CDD" id="cd00483">
    <property type="entry name" value="HPPK"/>
    <property type="match status" value="1"/>
</dbReference>
<evidence type="ECO:0000256" key="21">
    <source>
        <dbReference type="ARBA" id="ARBA00058009"/>
    </source>
</evidence>
<comment type="catalytic activity">
    <reaction evidence="1">
        <text>(7,8-dihydropterin-6-yl)methyl diphosphate + 4-aminobenzoate = 7,8-dihydropteroate + diphosphate</text>
        <dbReference type="Rhea" id="RHEA:19949"/>
        <dbReference type="ChEBI" id="CHEBI:17836"/>
        <dbReference type="ChEBI" id="CHEBI:17839"/>
        <dbReference type="ChEBI" id="CHEBI:33019"/>
        <dbReference type="ChEBI" id="CHEBI:72950"/>
        <dbReference type="EC" id="2.5.1.15"/>
    </reaction>
</comment>
<dbReference type="SUPFAM" id="SSF55083">
    <property type="entry name" value="6-hydroxymethyl-7,8-dihydropterin pyrophosphokinase, HPPK"/>
    <property type="match status" value="1"/>
</dbReference>
<evidence type="ECO:0000256" key="17">
    <source>
        <dbReference type="ARBA" id="ARBA00022840"/>
    </source>
</evidence>
<dbReference type="PROSITE" id="PS00794">
    <property type="entry name" value="HPPK"/>
    <property type="match status" value="1"/>
</dbReference>
<keyword evidence="13" id="KW-0808">Transferase</keyword>
<dbReference type="PROSITE" id="PS00792">
    <property type="entry name" value="DHPS_1"/>
    <property type="match status" value="1"/>
</dbReference>
<reference evidence="26 27" key="1">
    <citation type="submission" date="2018-06" db="EMBL/GenBank/DDBJ databases">
        <title>Comparative genomics reveals the genomic features of Rhizophagus irregularis, R. cerebriforme, R. diaphanum and Gigaspora rosea, and their symbiotic lifestyle signature.</title>
        <authorList>
            <person name="Morin E."/>
            <person name="San Clemente H."/>
            <person name="Chen E.C.H."/>
            <person name="De La Providencia I."/>
            <person name="Hainaut M."/>
            <person name="Kuo A."/>
            <person name="Kohler A."/>
            <person name="Murat C."/>
            <person name="Tang N."/>
            <person name="Roy S."/>
            <person name="Loubradou J."/>
            <person name="Henrissat B."/>
            <person name="Grigoriev I.V."/>
            <person name="Corradi N."/>
            <person name="Roux C."/>
            <person name="Martin F.M."/>
        </authorList>
    </citation>
    <scope>NUCLEOTIDE SEQUENCE [LARGE SCALE GENOMIC DNA]</scope>
    <source>
        <strain evidence="26 27">DAOM 194757</strain>
    </source>
</reference>
<keyword evidence="17" id="KW-0067">ATP-binding</keyword>
<evidence type="ECO:0000256" key="3">
    <source>
        <dbReference type="ARBA" id="ARBA00001353"/>
    </source>
</evidence>
<evidence type="ECO:0000256" key="10">
    <source>
        <dbReference type="ARBA" id="ARBA00012458"/>
    </source>
</evidence>
<comment type="caution">
    <text evidence="26">The sequence shown here is derived from an EMBL/GenBank/DDBJ whole genome shotgun (WGS) entry which is preliminary data.</text>
</comment>
<dbReference type="EC" id="2.5.1.15" evidence="10"/>
<keyword evidence="19" id="KW-0289">Folate biosynthesis</keyword>
<name>A0A397VMW2_9GLOM</name>
<dbReference type="GO" id="GO:0005740">
    <property type="term" value="C:mitochondrial envelope"/>
    <property type="evidence" value="ECO:0007669"/>
    <property type="project" value="TreeGrafter"/>
</dbReference>
<keyword evidence="18" id="KW-0460">Magnesium</keyword>
<dbReference type="GO" id="GO:0005524">
    <property type="term" value="F:ATP binding"/>
    <property type="evidence" value="ECO:0007669"/>
    <property type="project" value="UniProtKB-KW"/>
</dbReference>
<evidence type="ECO:0000256" key="12">
    <source>
        <dbReference type="ARBA" id="ARBA00013253"/>
    </source>
</evidence>
<evidence type="ECO:0000256" key="24">
    <source>
        <dbReference type="ARBA" id="ARBA00068111"/>
    </source>
</evidence>
<dbReference type="PANTHER" id="PTHR20941">
    <property type="entry name" value="FOLATE SYNTHESIS PROTEINS"/>
    <property type="match status" value="1"/>
</dbReference>
<comment type="similarity">
    <text evidence="22">In the central section; belongs to the HPPK family.</text>
</comment>
<evidence type="ECO:0000256" key="6">
    <source>
        <dbReference type="ARBA" id="ARBA00005013"/>
    </source>
</evidence>
<keyword evidence="16" id="KW-0418">Kinase</keyword>
<evidence type="ECO:0000256" key="20">
    <source>
        <dbReference type="ARBA" id="ARBA00023268"/>
    </source>
</evidence>
<dbReference type="SMART" id="SM00905">
    <property type="entry name" value="FolB"/>
    <property type="match status" value="2"/>
</dbReference>
<dbReference type="Pfam" id="PF02152">
    <property type="entry name" value="FolB"/>
    <property type="match status" value="2"/>
</dbReference>
<dbReference type="NCBIfam" id="TIGR01498">
    <property type="entry name" value="folK"/>
    <property type="match status" value="1"/>
</dbReference>
<evidence type="ECO:0000256" key="5">
    <source>
        <dbReference type="ARBA" id="ARBA00004763"/>
    </source>
</evidence>
<dbReference type="Gene3D" id="3.20.20.20">
    <property type="entry name" value="Dihydropteroate synthase-like"/>
    <property type="match status" value="1"/>
</dbReference>
<protein>
    <recommendedName>
        <fullName evidence="23">Folic acid synthesis protein FOL1</fullName>
        <ecNumber evidence="10">2.5.1.15</ecNumber>
        <ecNumber evidence="12">2.7.6.3</ecNumber>
        <ecNumber evidence="11">4.1.2.25</ecNumber>
    </recommendedName>
    <alternativeName>
        <fullName evidence="24">Folic acid synthesis protein fol1</fullName>
    </alternativeName>
</protein>
<dbReference type="STRING" id="44941.A0A397VMW2"/>
<comment type="pathway">
    <text evidence="6">Cofactor biosynthesis; tetrahydrofolate biosynthesis; 2-amino-4-hydroxy-6-hydroxymethyl-7,8-dihydropteridine diphosphate from 7,8-dihydroneopterin triphosphate: step 3/4.</text>
</comment>
<dbReference type="InterPro" id="IPR006157">
    <property type="entry name" value="FolB_dom"/>
</dbReference>
<dbReference type="PROSITE" id="PS00793">
    <property type="entry name" value="DHPS_2"/>
    <property type="match status" value="1"/>
</dbReference>
<accession>A0A397VMW2</accession>
<feature type="domain" description="Pterin-binding" evidence="25">
    <location>
        <begin position="486"/>
        <end position="747"/>
    </location>
</feature>
<evidence type="ECO:0000313" key="26">
    <source>
        <dbReference type="EMBL" id="RIB21233.1"/>
    </source>
</evidence>
<dbReference type="NCBIfam" id="TIGR00526">
    <property type="entry name" value="folB_dom"/>
    <property type="match status" value="2"/>
</dbReference>
<comment type="cofactor">
    <cofactor evidence="4">
        <name>Mg(2+)</name>
        <dbReference type="ChEBI" id="CHEBI:18420"/>
    </cofactor>
</comment>
<evidence type="ECO:0000256" key="1">
    <source>
        <dbReference type="ARBA" id="ARBA00000012"/>
    </source>
</evidence>
<evidence type="ECO:0000256" key="14">
    <source>
        <dbReference type="ARBA" id="ARBA00022723"/>
    </source>
</evidence>
<dbReference type="InterPro" id="IPR045031">
    <property type="entry name" value="DHP_synth-like"/>
</dbReference>
<evidence type="ECO:0000256" key="8">
    <source>
        <dbReference type="ARBA" id="ARBA00009640"/>
    </source>
</evidence>
<dbReference type="GO" id="GO:0046654">
    <property type="term" value="P:tetrahydrofolate biosynthetic process"/>
    <property type="evidence" value="ECO:0007669"/>
    <property type="project" value="UniProtKB-UniPathway"/>
</dbReference>
<dbReference type="GO" id="GO:0003848">
    <property type="term" value="F:2-amino-4-hydroxy-6-hydroxymethyldihydropteridine diphosphokinase activity"/>
    <property type="evidence" value="ECO:0007669"/>
    <property type="project" value="UniProtKB-EC"/>
</dbReference>
<dbReference type="InterPro" id="IPR011005">
    <property type="entry name" value="Dihydropteroate_synth-like_sf"/>
</dbReference>
<keyword evidence="14" id="KW-0479">Metal-binding</keyword>
<evidence type="ECO:0000256" key="22">
    <source>
        <dbReference type="ARBA" id="ARBA00061548"/>
    </source>
</evidence>
<comment type="catalytic activity">
    <reaction evidence="2">
        <text>6-hydroxymethyl-7,8-dihydropterin + ATP = (7,8-dihydropterin-6-yl)methyl diphosphate + AMP + H(+)</text>
        <dbReference type="Rhea" id="RHEA:11412"/>
        <dbReference type="ChEBI" id="CHEBI:15378"/>
        <dbReference type="ChEBI" id="CHEBI:30616"/>
        <dbReference type="ChEBI" id="CHEBI:44841"/>
        <dbReference type="ChEBI" id="CHEBI:72950"/>
        <dbReference type="ChEBI" id="CHEBI:456215"/>
        <dbReference type="EC" id="2.7.6.3"/>
    </reaction>
</comment>
<keyword evidence="20" id="KW-0511">Multifunctional enzyme</keyword>
<comment type="catalytic activity">
    <reaction evidence="3">
        <text>7,8-dihydroneopterin = 6-hydroxymethyl-7,8-dihydropterin + glycolaldehyde</text>
        <dbReference type="Rhea" id="RHEA:10540"/>
        <dbReference type="ChEBI" id="CHEBI:17001"/>
        <dbReference type="ChEBI" id="CHEBI:17071"/>
        <dbReference type="ChEBI" id="CHEBI:44841"/>
        <dbReference type="EC" id="4.1.2.25"/>
    </reaction>
</comment>
<dbReference type="Pfam" id="PF00809">
    <property type="entry name" value="Pterin_bind"/>
    <property type="match status" value="1"/>
</dbReference>
<dbReference type="GO" id="GO:0016301">
    <property type="term" value="F:kinase activity"/>
    <property type="evidence" value="ECO:0007669"/>
    <property type="project" value="UniProtKB-KW"/>
</dbReference>
<evidence type="ECO:0000256" key="9">
    <source>
        <dbReference type="ARBA" id="ARBA00009951"/>
    </source>
</evidence>
<evidence type="ECO:0000256" key="19">
    <source>
        <dbReference type="ARBA" id="ARBA00022909"/>
    </source>
</evidence>
<evidence type="ECO:0000256" key="11">
    <source>
        <dbReference type="ARBA" id="ARBA00013043"/>
    </source>
</evidence>
<comment type="similarity">
    <text evidence="9">In the C-terminal section; belongs to the DHPS family.</text>
</comment>
<dbReference type="NCBIfam" id="TIGR01496">
    <property type="entry name" value="DHPS"/>
    <property type="match status" value="1"/>
</dbReference>
<dbReference type="InterPro" id="IPR035907">
    <property type="entry name" value="Hppk_sf"/>
</dbReference>
<comment type="function">
    <text evidence="21">Catalyzes three sequential steps of tetrahydrofolate biosynthesis.</text>
</comment>
<evidence type="ECO:0000256" key="4">
    <source>
        <dbReference type="ARBA" id="ARBA00001946"/>
    </source>
</evidence>
<comment type="pathway">
    <text evidence="7">Cofactor biosynthesis; tetrahydrofolate biosynthesis; 2-amino-4-hydroxy-6-hydroxymethyl-7,8-dihydropteridine diphosphate from 7,8-dihydroneopterin triphosphate: step 4/4.</text>
</comment>
<organism evidence="26 27">
    <name type="scientific">Gigaspora rosea</name>
    <dbReference type="NCBI Taxonomy" id="44941"/>
    <lineage>
        <taxon>Eukaryota</taxon>
        <taxon>Fungi</taxon>
        <taxon>Fungi incertae sedis</taxon>
        <taxon>Mucoromycota</taxon>
        <taxon>Glomeromycotina</taxon>
        <taxon>Glomeromycetes</taxon>
        <taxon>Diversisporales</taxon>
        <taxon>Gigasporaceae</taxon>
        <taxon>Gigaspora</taxon>
    </lineage>
</organism>
<dbReference type="InterPro" id="IPR006390">
    <property type="entry name" value="DHP_synth_dom"/>
</dbReference>
<dbReference type="PANTHER" id="PTHR20941:SF1">
    <property type="entry name" value="FOLIC ACID SYNTHESIS PROTEIN FOL1"/>
    <property type="match status" value="1"/>
</dbReference>
<dbReference type="EC" id="2.7.6.3" evidence="12"/>
<sequence length="758" mass="84878">MEEFQEDKIIVKNLLVRNVTGVDSWERVKRQPVLINLILNKNISKAGEKDKLSYSINYGTVSKAVSKFAEDYICDTVEALAEGIAKICVNECHAPRVTVRVEKPRALLHAASAGVEIIRTKEDYNQVDSNTNTIPDCINSNQDLIFIKDLKLSTIIGVNPWEREEKQTVILNLTIYNSDFKVNSSQNDNVAKPHNYRTIVRTISKYVEESTYQTVEAFATTAARIAITQCHVNKVIVRVEKPSALVFAESAGIEITRCQSDFADETRHIYQPQLDFLNGISFKHSRSTIPEQAEVIKATLPKEYKHFAFIGLGSNMGDCVKNINEALQQLEEICKCKVLDTSFLYETSPMYVIDQPNFLNAACKIATNLNPEELLKELNTVELNLGRSRENTVKKGPRTIDLDILFYDDIECSTDTLVIPHPLMSEREFVLRPLCDIAKRFEHPKLYKTCEQMLSQYLKSPNYDKKNTIHKVLPIQNSKWIWNSKTYIMGVINVTPDSFSDGGQFYSVESAASHAETLITEGADILDIGGMSTRPNADEIPIEEELARVIPVIQAIRSKGITDIPISIDTYRAIVAEKAIAAGANLINDVSGGQLDPDMYRIMAKTNVPICLQHMRGNSKTMTKLTQYEDIITDICSELSERVEQAIKAGVKRWNIIIDPGIGFAKDHDQSFQILKRLHELTGKNRPFEGFPCLVGPSRKGFIGDATKQPDAKKRGWGSAAACAASIAGGADILRVHDVKEMVDVAKVSDRIWRSSLE</sequence>
<dbReference type="Gene3D" id="3.30.1130.10">
    <property type="match status" value="2"/>
</dbReference>
<dbReference type="SUPFAM" id="SSF51717">
    <property type="entry name" value="Dihydropteroate synthetase-like"/>
    <property type="match status" value="1"/>
</dbReference>
<dbReference type="Proteomes" id="UP000266673">
    <property type="component" value="Unassembled WGS sequence"/>
</dbReference>
<dbReference type="InterPro" id="IPR000550">
    <property type="entry name" value="Hppk"/>
</dbReference>
<dbReference type="UniPathway" id="UPA00077">
    <property type="reaction ID" value="UER00155"/>
</dbReference>
<proteinExistence type="inferred from homology"/>
<dbReference type="FunFam" id="3.20.20.20:FF:000006">
    <property type="entry name" value="Dihydropteroate synthase"/>
    <property type="match status" value="1"/>
</dbReference>
<dbReference type="OrthoDB" id="615426at2759"/>
<dbReference type="AlphaFoldDB" id="A0A397VMW2"/>
<evidence type="ECO:0000256" key="7">
    <source>
        <dbReference type="ARBA" id="ARBA00005051"/>
    </source>
</evidence>
<keyword evidence="15" id="KW-0547">Nucleotide-binding</keyword>